<evidence type="ECO:0000256" key="1">
    <source>
        <dbReference type="SAM" id="MobiDB-lite"/>
    </source>
</evidence>
<feature type="compositionally biased region" description="Basic and acidic residues" evidence="1">
    <location>
        <begin position="84"/>
        <end position="101"/>
    </location>
</feature>
<comment type="caution">
    <text evidence="2">The sequence shown here is derived from an EMBL/GenBank/DDBJ whole genome shotgun (WGS) entry which is preliminary data.</text>
</comment>
<dbReference type="EMBL" id="QGKW02002005">
    <property type="protein sequence ID" value="KAF2540208.1"/>
    <property type="molecule type" value="Genomic_DNA"/>
</dbReference>
<dbReference type="AlphaFoldDB" id="A0A8S9G789"/>
<feature type="region of interest" description="Disordered" evidence="1">
    <location>
        <begin position="39"/>
        <end position="195"/>
    </location>
</feature>
<proteinExistence type="predicted"/>
<gene>
    <name evidence="2" type="ORF">F2Q68_00031040</name>
</gene>
<protein>
    <submittedName>
        <fullName evidence="2">Uncharacterized protein</fullName>
    </submittedName>
</protein>
<organism evidence="2 3">
    <name type="scientific">Brassica cretica</name>
    <name type="common">Mustard</name>
    <dbReference type="NCBI Taxonomy" id="69181"/>
    <lineage>
        <taxon>Eukaryota</taxon>
        <taxon>Viridiplantae</taxon>
        <taxon>Streptophyta</taxon>
        <taxon>Embryophyta</taxon>
        <taxon>Tracheophyta</taxon>
        <taxon>Spermatophyta</taxon>
        <taxon>Magnoliopsida</taxon>
        <taxon>eudicotyledons</taxon>
        <taxon>Gunneridae</taxon>
        <taxon>Pentapetalae</taxon>
        <taxon>rosids</taxon>
        <taxon>malvids</taxon>
        <taxon>Brassicales</taxon>
        <taxon>Brassicaceae</taxon>
        <taxon>Brassiceae</taxon>
        <taxon>Brassica</taxon>
    </lineage>
</organism>
<reference evidence="2" key="1">
    <citation type="submission" date="2019-12" db="EMBL/GenBank/DDBJ databases">
        <title>Genome sequencing and annotation of Brassica cretica.</title>
        <authorList>
            <person name="Studholme D.J."/>
            <person name="Sarris P.F."/>
        </authorList>
    </citation>
    <scope>NUCLEOTIDE SEQUENCE</scope>
    <source>
        <strain evidence="2">PFS-001/15</strain>
        <tissue evidence="2">Leaf</tissue>
    </source>
</reference>
<feature type="compositionally biased region" description="Basic and acidic residues" evidence="1">
    <location>
        <begin position="112"/>
        <end position="129"/>
    </location>
</feature>
<sequence>MRFPPKQNQTSSKTHWVHQDIVPPPWFFFLRVQPPTCRRTRSLAPRGKGVRTDARPFKSVRHYDSSSQHRSVYNNGDRRIRHPQPSEERGYRPERRTDSVEYIRPPPRSPPRRSEPSKKEAWMPRKDQEAGSAPRSDPRGFGRISVRTSRQLPVSQISHTPPPRLAREPMRTPPGTISKRNGSKERRPASREFLR</sequence>
<feature type="compositionally biased region" description="Polar residues" evidence="1">
    <location>
        <begin position="65"/>
        <end position="74"/>
    </location>
</feature>
<name>A0A8S9G789_BRACR</name>
<accession>A0A8S9G789</accession>
<feature type="compositionally biased region" description="Polar residues" evidence="1">
    <location>
        <begin position="146"/>
        <end position="159"/>
    </location>
</feature>
<evidence type="ECO:0000313" key="3">
    <source>
        <dbReference type="Proteomes" id="UP000712281"/>
    </source>
</evidence>
<feature type="compositionally biased region" description="Basic and acidic residues" evidence="1">
    <location>
        <begin position="182"/>
        <end position="195"/>
    </location>
</feature>
<feature type="compositionally biased region" description="Basic and acidic residues" evidence="1">
    <location>
        <begin position="50"/>
        <end position="64"/>
    </location>
</feature>
<evidence type="ECO:0000313" key="2">
    <source>
        <dbReference type="EMBL" id="KAF2540208.1"/>
    </source>
</evidence>
<dbReference type="Proteomes" id="UP000712281">
    <property type="component" value="Unassembled WGS sequence"/>
</dbReference>